<reference evidence="2" key="1">
    <citation type="journal article" date="2020" name="Appl. Environ. Microbiol.">
        <title>Diazotrophic Anaeromyxobacter Isolates from Soils.</title>
        <authorList>
            <person name="Masuda Y."/>
            <person name="Yamanaka H."/>
            <person name="Xu Z.X."/>
            <person name="Shiratori Y."/>
            <person name="Aono T."/>
            <person name="Amachi S."/>
            <person name="Senoo K."/>
            <person name="Itoh H."/>
        </authorList>
    </citation>
    <scope>NUCLEOTIDE SEQUENCE [LARGE SCALE GENOMIC DNA]</scope>
    <source>
        <strain evidence="2">R267</strain>
    </source>
</reference>
<organism evidence="1 2">
    <name type="scientific">Anaeromyxobacter diazotrophicus</name>
    <dbReference type="NCBI Taxonomy" id="2590199"/>
    <lineage>
        <taxon>Bacteria</taxon>
        <taxon>Pseudomonadati</taxon>
        <taxon>Myxococcota</taxon>
        <taxon>Myxococcia</taxon>
        <taxon>Myxococcales</taxon>
        <taxon>Cystobacterineae</taxon>
        <taxon>Anaeromyxobacteraceae</taxon>
        <taxon>Anaeromyxobacter</taxon>
    </lineage>
</organism>
<dbReference type="PANTHER" id="PTHR34290">
    <property type="entry name" value="SI:CH73-390P7.2"/>
    <property type="match status" value="1"/>
</dbReference>
<comment type="caution">
    <text evidence="1">The sequence shown here is derived from an EMBL/GenBank/DDBJ whole genome shotgun (WGS) entry which is preliminary data.</text>
</comment>
<dbReference type="EMBL" id="BJTG01000009">
    <property type="protein sequence ID" value="GEJ58937.1"/>
    <property type="molecule type" value="Genomic_DNA"/>
</dbReference>
<proteinExistence type="predicted"/>
<dbReference type="InterPro" id="IPR007263">
    <property type="entry name" value="DCC1-like"/>
</dbReference>
<accession>A0A7I9VSM9</accession>
<sequence>MASEIEVFYDGACPVCSREMAAVRRRDRRGRIRFADFTAEGFDPAAVGVTREALMDRIHARLPDGSLVEGVEVFRRIYAAIGFGPLVALTRLPGVAHLLDVGYRLFARNRLRLTGRCHDGACELPPPPASRHA</sequence>
<evidence type="ECO:0000313" key="1">
    <source>
        <dbReference type="EMBL" id="GEJ58937.1"/>
    </source>
</evidence>
<dbReference type="InterPro" id="IPR044691">
    <property type="entry name" value="DCC1_Trx"/>
</dbReference>
<dbReference type="PANTHER" id="PTHR34290:SF2">
    <property type="entry name" value="OS04G0668800 PROTEIN"/>
    <property type="match status" value="1"/>
</dbReference>
<dbReference type="AlphaFoldDB" id="A0A7I9VSM9"/>
<protein>
    <submittedName>
        <fullName evidence="1">Thiol-disulfide oxidoreductase</fullName>
    </submittedName>
</protein>
<keyword evidence="2" id="KW-1185">Reference proteome</keyword>
<dbReference type="RefSeq" id="WP_235969700.1">
    <property type="nucleotide sequence ID" value="NZ_BJTG01000009.1"/>
</dbReference>
<gene>
    <name evidence="1" type="ORF">AMYX_36780</name>
</gene>
<dbReference type="Proteomes" id="UP000503640">
    <property type="component" value="Unassembled WGS sequence"/>
</dbReference>
<dbReference type="Pfam" id="PF04134">
    <property type="entry name" value="DCC1-like"/>
    <property type="match status" value="1"/>
</dbReference>
<name>A0A7I9VSM9_9BACT</name>
<evidence type="ECO:0000313" key="2">
    <source>
        <dbReference type="Proteomes" id="UP000503640"/>
    </source>
</evidence>
<dbReference type="GO" id="GO:0015035">
    <property type="term" value="F:protein-disulfide reductase activity"/>
    <property type="evidence" value="ECO:0007669"/>
    <property type="project" value="InterPro"/>
</dbReference>